<dbReference type="Gene3D" id="1.10.10.10">
    <property type="entry name" value="Winged helix-like DNA-binding domain superfamily/Winged helix DNA-binding domain"/>
    <property type="match status" value="1"/>
</dbReference>
<evidence type="ECO:0000259" key="1">
    <source>
        <dbReference type="PROSITE" id="PS50043"/>
    </source>
</evidence>
<comment type="caution">
    <text evidence="2">The sequence shown here is derived from an EMBL/GenBank/DDBJ whole genome shotgun (WGS) entry which is preliminary data.</text>
</comment>
<name>A0A2D0N411_FLAN2</name>
<dbReference type="EMBL" id="PDUD01000033">
    <property type="protein sequence ID" value="PHN03235.1"/>
    <property type="molecule type" value="Genomic_DNA"/>
</dbReference>
<dbReference type="PROSITE" id="PS50043">
    <property type="entry name" value="HTH_LUXR_2"/>
    <property type="match status" value="1"/>
</dbReference>
<sequence length="106" mass="12781">MSGKRCHRYPNFMLQKAQRDFYKPETFKKMKIAKNSTMDKTPKMKFTERQRAIVKAWAKHPTIAQASEALGISEHTFQTHLRRMRSKVNVNRTFDLYRYMQQHQML</sequence>
<accession>A0A2D0N411</accession>
<dbReference type="AlphaFoldDB" id="A0A2D0N411"/>
<dbReference type="SMART" id="SM00421">
    <property type="entry name" value="HTH_LUXR"/>
    <property type="match status" value="1"/>
</dbReference>
<keyword evidence="3" id="KW-1185">Reference proteome</keyword>
<dbReference type="InterPro" id="IPR016032">
    <property type="entry name" value="Sig_transdc_resp-reg_C-effctor"/>
</dbReference>
<reference evidence="2 3" key="1">
    <citation type="submission" date="2017-10" db="EMBL/GenBank/DDBJ databases">
        <title>The draft genome sequence of Lewinella nigricans NBRC 102662.</title>
        <authorList>
            <person name="Wang K."/>
        </authorList>
    </citation>
    <scope>NUCLEOTIDE SEQUENCE [LARGE SCALE GENOMIC DNA]</scope>
    <source>
        <strain evidence="2 3">NBRC 102662</strain>
    </source>
</reference>
<dbReference type="OrthoDB" id="965844at2"/>
<dbReference type="InterPro" id="IPR000792">
    <property type="entry name" value="Tscrpt_reg_LuxR_C"/>
</dbReference>
<evidence type="ECO:0000313" key="3">
    <source>
        <dbReference type="Proteomes" id="UP000223913"/>
    </source>
</evidence>
<feature type="domain" description="HTH luxR-type" evidence="1">
    <location>
        <begin position="39"/>
        <end position="104"/>
    </location>
</feature>
<organism evidence="2 3">
    <name type="scientific">Flavilitoribacter nigricans (strain ATCC 23147 / DSM 23189 / NBRC 102662 / NCIMB 1420 / SS-2)</name>
    <name type="common">Lewinella nigricans</name>
    <dbReference type="NCBI Taxonomy" id="1122177"/>
    <lineage>
        <taxon>Bacteria</taxon>
        <taxon>Pseudomonadati</taxon>
        <taxon>Bacteroidota</taxon>
        <taxon>Saprospiria</taxon>
        <taxon>Saprospirales</taxon>
        <taxon>Lewinellaceae</taxon>
        <taxon>Flavilitoribacter</taxon>
    </lineage>
</organism>
<dbReference type="Proteomes" id="UP000223913">
    <property type="component" value="Unassembled WGS sequence"/>
</dbReference>
<proteinExistence type="predicted"/>
<dbReference type="GO" id="GO:0003677">
    <property type="term" value="F:DNA binding"/>
    <property type="evidence" value="ECO:0007669"/>
    <property type="project" value="InterPro"/>
</dbReference>
<dbReference type="SUPFAM" id="SSF46894">
    <property type="entry name" value="C-terminal effector domain of the bipartite response regulators"/>
    <property type="match status" value="1"/>
</dbReference>
<dbReference type="GO" id="GO:0006355">
    <property type="term" value="P:regulation of DNA-templated transcription"/>
    <property type="evidence" value="ECO:0007669"/>
    <property type="project" value="InterPro"/>
</dbReference>
<gene>
    <name evidence="2" type="ORF">CRP01_27970</name>
</gene>
<dbReference type="InterPro" id="IPR036388">
    <property type="entry name" value="WH-like_DNA-bd_sf"/>
</dbReference>
<protein>
    <recommendedName>
        <fullName evidence="1">HTH luxR-type domain-containing protein</fullName>
    </recommendedName>
</protein>
<evidence type="ECO:0000313" key="2">
    <source>
        <dbReference type="EMBL" id="PHN03235.1"/>
    </source>
</evidence>
<dbReference type="Pfam" id="PF00196">
    <property type="entry name" value="GerE"/>
    <property type="match status" value="1"/>
</dbReference>